<keyword evidence="3" id="KW-1185">Reference proteome</keyword>
<evidence type="ECO:0000313" key="2">
    <source>
        <dbReference type="EMBL" id="ETN73375.1"/>
    </source>
</evidence>
<name>W2SUS1_NECAM</name>
<dbReference type="GO" id="GO:0000077">
    <property type="term" value="P:DNA damage checkpoint signaling"/>
    <property type="evidence" value="ECO:0007669"/>
    <property type="project" value="InterPro"/>
</dbReference>
<proteinExistence type="predicted"/>
<keyword evidence="1" id="KW-0812">Transmembrane</keyword>
<organism evidence="2 3">
    <name type="scientific">Necator americanus</name>
    <name type="common">Human hookworm</name>
    <dbReference type="NCBI Taxonomy" id="51031"/>
    <lineage>
        <taxon>Eukaryota</taxon>
        <taxon>Metazoa</taxon>
        <taxon>Ecdysozoa</taxon>
        <taxon>Nematoda</taxon>
        <taxon>Chromadorea</taxon>
        <taxon>Rhabditida</taxon>
        <taxon>Rhabditina</taxon>
        <taxon>Rhabditomorpha</taxon>
        <taxon>Strongyloidea</taxon>
        <taxon>Ancylostomatidae</taxon>
        <taxon>Bunostominae</taxon>
        <taxon>Necator</taxon>
    </lineage>
</organism>
<sequence length="108" mass="12014">MSSAFAIANKVSLRCDSRGILSVQFMIEQAEHKQVYVEFYVIASAYTMLALRLIVLILLIMVLSVFAQEFRWPYPSGFNVDPFGNSFIGQQNNGIFLLCNGIGCPGRG</sequence>
<dbReference type="Gene3D" id="3.70.10.10">
    <property type="match status" value="1"/>
</dbReference>
<dbReference type="AlphaFoldDB" id="W2SUS1"/>
<protein>
    <submittedName>
        <fullName evidence="2">Uncharacterized protein</fullName>
    </submittedName>
</protein>
<evidence type="ECO:0000313" key="3">
    <source>
        <dbReference type="Proteomes" id="UP000053676"/>
    </source>
</evidence>
<reference evidence="3" key="1">
    <citation type="journal article" date="2014" name="Nat. Genet.">
        <title>Genome of the human hookworm Necator americanus.</title>
        <authorList>
            <person name="Tang Y.T."/>
            <person name="Gao X."/>
            <person name="Rosa B.A."/>
            <person name="Abubucker S."/>
            <person name="Hallsworth-Pepin K."/>
            <person name="Martin J."/>
            <person name="Tyagi R."/>
            <person name="Heizer E."/>
            <person name="Zhang X."/>
            <person name="Bhonagiri-Palsikar V."/>
            <person name="Minx P."/>
            <person name="Warren W.C."/>
            <person name="Wang Q."/>
            <person name="Zhan B."/>
            <person name="Hotez P.J."/>
            <person name="Sternberg P.W."/>
            <person name="Dougall A."/>
            <person name="Gaze S.T."/>
            <person name="Mulvenna J."/>
            <person name="Sotillo J."/>
            <person name="Ranganathan S."/>
            <person name="Rabelo E.M."/>
            <person name="Wilson R.K."/>
            <person name="Felgner P.L."/>
            <person name="Bethony J."/>
            <person name="Hawdon J.M."/>
            <person name="Gasser R.B."/>
            <person name="Loukas A."/>
            <person name="Mitreva M."/>
        </authorList>
    </citation>
    <scope>NUCLEOTIDE SEQUENCE [LARGE SCALE GENOMIC DNA]</scope>
</reference>
<evidence type="ECO:0000256" key="1">
    <source>
        <dbReference type="SAM" id="Phobius"/>
    </source>
</evidence>
<gene>
    <name evidence="2" type="ORF">NECAME_18384</name>
</gene>
<dbReference type="KEGG" id="nai:NECAME_18384"/>
<keyword evidence="1" id="KW-1133">Transmembrane helix</keyword>
<dbReference type="EMBL" id="KI661069">
    <property type="protein sequence ID" value="ETN73375.1"/>
    <property type="molecule type" value="Genomic_DNA"/>
</dbReference>
<dbReference type="OrthoDB" id="5771130at2759"/>
<dbReference type="InterPro" id="IPR003021">
    <property type="entry name" value="Rad1_Rec1_Rad17"/>
</dbReference>
<keyword evidence="1" id="KW-0472">Membrane</keyword>
<feature type="transmembrane region" description="Helical" evidence="1">
    <location>
        <begin position="39"/>
        <end position="66"/>
    </location>
</feature>
<dbReference type="Proteomes" id="UP000053676">
    <property type="component" value="Unassembled WGS sequence"/>
</dbReference>
<dbReference type="Pfam" id="PF02144">
    <property type="entry name" value="Rad1"/>
    <property type="match status" value="1"/>
</dbReference>
<accession>W2SUS1</accession>